<gene>
    <name evidence="3" type="ORF">E5222_15690</name>
</gene>
<feature type="domain" description="Putative auto-transporter adhesin head GIN" evidence="2">
    <location>
        <begin position="76"/>
        <end position="253"/>
    </location>
</feature>
<evidence type="ECO:0000259" key="2">
    <source>
        <dbReference type="Pfam" id="PF10988"/>
    </source>
</evidence>
<dbReference type="Gene3D" id="2.160.20.120">
    <property type="match status" value="1"/>
</dbReference>
<keyword evidence="1" id="KW-1133">Transmembrane helix</keyword>
<dbReference type="OrthoDB" id="7425768at2"/>
<comment type="caution">
    <text evidence="3">The sequence shown here is derived from an EMBL/GenBank/DDBJ whole genome shotgun (WGS) entry which is preliminary data.</text>
</comment>
<accession>A0A4T3EZ59</accession>
<dbReference type="RefSeq" id="WP_136694733.1">
    <property type="nucleotide sequence ID" value="NZ_SSHH01000004.1"/>
</dbReference>
<keyword evidence="4" id="KW-1185">Reference proteome</keyword>
<dbReference type="EMBL" id="SSHH01000004">
    <property type="protein sequence ID" value="TIX49159.1"/>
    <property type="molecule type" value="Genomic_DNA"/>
</dbReference>
<reference evidence="3 4" key="1">
    <citation type="submission" date="2019-04" db="EMBL/GenBank/DDBJ databases">
        <title>Altererythrobacter aquimixticola sp. nov., isolated from sediment of junction between the ocean and a freshwater spring.</title>
        <authorList>
            <person name="Yoon J.-H."/>
        </authorList>
    </citation>
    <scope>NUCLEOTIDE SEQUENCE [LARGE SCALE GENOMIC DNA]</scope>
    <source>
        <strain evidence="3 4">SSKS-13</strain>
    </source>
</reference>
<feature type="transmembrane region" description="Helical" evidence="1">
    <location>
        <begin position="12"/>
        <end position="31"/>
    </location>
</feature>
<evidence type="ECO:0000313" key="4">
    <source>
        <dbReference type="Proteomes" id="UP000309389"/>
    </source>
</evidence>
<evidence type="ECO:0000313" key="3">
    <source>
        <dbReference type="EMBL" id="TIX49159.1"/>
    </source>
</evidence>
<dbReference type="InterPro" id="IPR021255">
    <property type="entry name" value="DUF2807"/>
</dbReference>
<keyword evidence="1" id="KW-0472">Membrane</keyword>
<evidence type="ECO:0000256" key="1">
    <source>
        <dbReference type="SAM" id="Phobius"/>
    </source>
</evidence>
<proteinExistence type="predicted"/>
<protein>
    <submittedName>
        <fullName evidence="3">DUF2807 domain-containing protein</fullName>
    </submittedName>
</protein>
<organism evidence="3 4">
    <name type="scientific">Alteraurantiacibacter aquimixticola</name>
    <dbReference type="NCBI Taxonomy" id="2489173"/>
    <lineage>
        <taxon>Bacteria</taxon>
        <taxon>Pseudomonadati</taxon>
        <taxon>Pseudomonadota</taxon>
        <taxon>Alphaproteobacteria</taxon>
        <taxon>Sphingomonadales</taxon>
        <taxon>Erythrobacteraceae</taxon>
        <taxon>Alteraurantiacibacter</taxon>
    </lineage>
</organism>
<dbReference type="AlphaFoldDB" id="A0A4T3EZ59"/>
<dbReference type="Pfam" id="PF10988">
    <property type="entry name" value="DUF2807"/>
    <property type="match status" value="1"/>
</dbReference>
<dbReference type="Proteomes" id="UP000309389">
    <property type="component" value="Unassembled WGS sequence"/>
</dbReference>
<name>A0A4T3EZ59_9SPHN</name>
<keyword evidence="1" id="KW-0812">Transmembrane</keyword>
<sequence length="283" mass="29226">MTRSHGGMNFEKMLRTFGPMAAAAVGGIIAASRKGDFKFRWDDEDWDCGTAFRNGGFGGTGVPLEELDMSGDTPRELILAGADNVVVTPGDDFTISVQGDDEVKETLRFRLEDGALHVASRNSGNGGEGIATINIIMPPPEKVTIAGAGQIAVAELADDAEVVIAGAGQISVLDLDIASLGVTIAGAGRFTAGGKVEELKLKIAGAGKAKMAGLLAEEADVHIAGAGNATFGCDGEVDARIFGAGHVTIRGSASCHVRSMGSGWVRVEPREDNDEDRGKDKAG</sequence>